<evidence type="ECO:0000313" key="4">
    <source>
        <dbReference type="Proteomes" id="UP000053263"/>
    </source>
</evidence>
<dbReference type="HOGENOM" id="CLU_019845_0_1_1"/>
<dbReference type="GO" id="GO:0004174">
    <property type="term" value="F:electron-transferring-flavoprotein dehydrogenase activity"/>
    <property type="evidence" value="ECO:0007669"/>
    <property type="project" value="TreeGrafter"/>
</dbReference>
<protein>
    <recommendedName>
        <fullName evidence="2">FAD/NAD(P)-binding domain-containing protein</fullName>
    </recommendedName>
</protein>
<dbReference type="InterPro" id="IPR023753">
    <property type="entry name" value="FAD/NAD-binding_dom"/>
</dbReference>
<dbReference type="GO" id="GO:0050660">
    <property type="term" value="F:flavin adenine dinucleotide binding"/>
    <property type="evidence" value="ECO:0007669"/>
    <property type="project" value="TreeGrafter"/>
</dbReference>
<dbReference type="Proteomes" id="UP000053263">
    <property type="component" value="Unassembled WGS sequence"/>
</dbReference>
<proteinExistence type="predicted"/>
<dbReference type="InterPro" id="IPR036188">
    <property type="entry name" value="FAD/NAD-bd_sf"/>
</dbReference>
<dbReference type="OrthoDB" id="202203at2759"/>
<dbReference type="EMBL" id="KN832569">
    <property type="protein sequence ID" value="KII84921.1"/>
    <property type="molecule type" value="Genomic_DNA"/>
</dbReference>
<feature type="region of interest" description="Disordered" evidence="1">
    <location>
        <begin position="397"/>
        <end position="422"/>
    </location>
</feature>
<dbReference type="SUPFAM" id="SSF51905">
    <property type="entry name" value="FAD/NAD(P)-binding domain"/>
    <property type="match status" value="1"/>
</dbReference>
<dbReference type="PRINTS" id="PR00368">
    <property type="entry name" value="FADPNR"/>
</dbReference>
<organism evidence="3 4">
    <name type="scientific">Plicaturopsis crispa FD-325 SS-3</name>
    <dbReference type="NCBI Taxonomy" id="944288"/>
    <lineage>
        <taxon>Eukaryota</taxon>
        <taxon>Fungi</taxon>
        <taxon>Dikarya</taxon>
        <taxon>Basidiomycota</taxon>
        <taxon>Agaricomycotina</taxon>
        <taxon>Agaricomycetes</taxon>
        <taxon>Agaricomycetidae</taxon>
        <taxon>Amylocorticiales</taxon>
        <taxon>Amylocorticiaceae</taxon>
        <taxon>Plicatura</taxon>
        <taxon>Plicaturopsis crispa</taxon>
    </lineage>
</organism>
<evidence type="ECO:0000259" key="2">
    <source>
        <dbReference type="Pfam" id="PF07992"/>
    </source>
</evidence>
<dbReference type="Gene3D" id="3.50.50.60">
    <property type="entry name" value="FAD/NAD(P)-binding domain"/>
    <property type="match status" value="3"/>
</dbReference>
<evidence type="ECO:0000256" key="1">
    <source>
        <dbReference type="SAM" id="MobiDB-lite"/>
    </source>
</evidence>
<dbReference type="PANTHER" id="PTHR43735">
    <property type="entry name" value="APOPTOSIS-INDUCING FACTOR 1"/>
    <property type="match status" value="1"/>
</dbReference>
<feature type="domain" description="FAD/NAD(P)-binding" evidence="2">
    <location>
        <begin position="18"/>
        <end position="385"/>
    </location>
</feature>
<dbReference type="Pfam" id="PF07992">
    <property type="entry name" value="Pyr_redox_2"/>
    <property type="match status" value="1"/>
</dbReference>
<gene>
    <name evidence="3" type="ORF">PLICRDRAFT_117059</name>
</gene>
<dbReference type="PANTHER" id="PTHR43735:SF2">
    <property type="entry name" value="FE-REGULATED PROTEIN 8"/>
    <property type="match status" value="1"/>
</dbReference>
<accession>A0A0C9SL60</accession>
<name>A0A0C9SL60_PLICR</name>
<dbReference type="AlphaFoldDB" id="A0A0C9SL60"/>
<sequence>MNTAMENTPAPAQDSTKTVVVLGASTGGYRAAHLIAEGLPEGWRVIVIERNSHNNHLYILPRLGVLPGHEYKAFIPYTNIFSPSSTSNSALNDPTRPHLKLHATITSLTPHTVTLSRAFPEHGIPEREVRFEYAVYALGARLPAPIDLWGAPPACEGFKEALTGHAKHPYGGTKPEGIAWLQKHQAAVQAARSVLVVGGGALGVQYATDIAAVYPSKRVTLLHSRHRLLPRFDEAMHAEILQAMEELGVEVILGERLDMDSVSAASAHTTSANTTSALDVDSAPVNASRVVRTVTGRELAADLLLMCTGQLPNTDFLRDMDPRTVDPRDGMAHVLRTMQLGVLREEEVAETDAEQTTPYPHIFAIGDAADAFGALNAGHTAYWQAEVAARNLVRLDTEEDTQGKEEAAKNTRDDANADPSLEHYTPGAPAIKLSLGLTKSLYQIDGAVGTRDDGVPDLRAELTWAFYGFGGVSDEDMHL</sequence>
<feature type="compositionally biased region" description="Basic and acidic residues" evidence="1">
    <location>
        <begin position="397"/>
        <end position="415"/>
    </location>
</feature>
<reference evidence="3 4" key="1">
    <citation type="submission" date="2014-06" db="EMBL/GenBank/DDBJ databases">
        <title>Evolutionary Origins and Diversification of the Mycorrhizal Mutualists.</title>
        <authorList>
            <consortium name="DOE Joint Genome Institute"/>
            <consortium name="Mycorrhizal Genomics Consortium"/>
            <person name="Kohler A."/>
            <person name="Kuo A."/>
            <person name="Nagy L.G."/>
            <person name="Floudas D."/>
            <person name="Copeland A."/>
            <person name="Barry K.W."/>
            <person name="Cichocki N."/>
            <person name="Veneault-Fourrey C."/>
            <person name="LaButti K."/>
            <person name="Lindquist E.A."/>
            <person name="Lipzen A."/>
            <person name="Lundell T."/>
            <person name="Morin E."/>
            <person name="Murat C."/>
            <person name="Riley R."/>
            <person name="Ohm R."/>
            <person name="Sun H."/>
            <person name="Tunlid A."/>
            <person name="Henrissat B."/>
            <person name="Grigoriev I.V."/>
            <person name="Hibbett D.S."/>
            <person name="Martin F."/>
        </authorList>
    </citation>
    <scope>NUCLEOTIDE SEQUENCE [LARGE SCALE GENOMIC DNA]</scope>
    <source>
        <strain evidence="3 4">FD-325 SS-3</strain>
    </source>
</reference>
<dbReference type="GO" id="GO:0005737">
    <property type="term" value="C:cytoplasm"/>
    <property type="evidence" value="ECO:0007669"/>
    <property type="project" value="TreeGrafter"/>
</dbReference>
<keyword evidence="4" id="KW-1185">Reference proteome</keyword>
<evidence type="ECO:0000313" key="3">
    <source>
        <dbReference type="EMBL" id="KII84921.1"/>
    </source>
</evidence>